<evidence type="ECO:0000256" key="2">
    <source>
        <dbReference type="ARBA" id="ARBA00022741"/>
    </source>
</evidence>
<evidence type="ECO:0000256" key="9">
    <source>
        <dbReference type="ARBA" id="ARBA00023235"/>
    </source>
</evidence>
<evidence type="ECO:0000256" key="5">
    <source>
        <dbReference type="ARBA" id="ARBA00022840"/>
    </source>
</evidence>
<name>A0ABZ0J5W7_9BURK</name>
<reference evidence="12 13" key="1">
    <citation type="submission" date="2023-03" db="EMBL/GenBank/DDBJ databases">
        <title>Diaphorobacter basophil sp. nov., isolated from a sewage-treatment plant.</title>
        <authorList>
            <person name="Yang K."/>
        </authorList>
    </citation>
    <scope>NUCLEOTIDE SEQUENCE [LARGE SCALE GENOMIC DNA]</scope>
    <source>
        <strain evidence="12 13">Y-1</strain>
    </source>
</reference>
<keyword evidence="13" id="KW-1185">Reference proteome</keyword>
<keyword evidence="6" id="KW-0408">Iron</keyword>
<evidence type="ECO:0000313" key="12">
    <source>
        <dbReference type="EMBL" id="WOO33655.1"/>
    </source>
</evidence>
<evidence type="ECO:0000256" key="4">
    <source>
        <dbReference type="ARBA" id="ARBA00022806"/>
    </source>
</evidence>
<keyword evidence="5" id="KW-0067">ATP-binding</keyword>
<keyword evidence="2" id="KW-0547">Nucleotide-binding</keyword>
<dbReference type="SMART" id="SM00491">
    <property type="entry name" value="HELICc2"/>
    <property type="match status" value="1"/>
</dbReference>
<dbReference type="InterPro" id="IPR011545">
    <property type="entry name" value="DEAD/DEAH_box_helicase_dom"/>
</dbReference>
<dbReference type="EMBL" id="CP136921">
    <property type="protein sequence ID" value="WOO33655.1"/>
    <property type="molecule type" value="Genomic_DNA"/>
</dbReference>
<evidence type="ECO:0000313" key="13">
    <source>
        <dbReference type="Proteomes" id="UP001303211"/>
    </source>
</evidence>
<dbReference type="RefSeq" id="WP_317703020.1">
    <property type="nucleotide sequence ID" value="NZ_CP136921.1"/>
</dbReference>
<dbReference type="InterPro" id="IPR010614">
    <property type="entry name" value="RAD3-like_helicase_DEAD"/>
</dbReference>
<evidence type="ECO:0000256" key="10">
    <source>
        <dbReference type="ARBA" id="ARBA00038058"/>
    </source>
</evidence>
<dbReference type="InterPro" id="IPR006555">
    <property type="entry name" value="ATP-dep_Helicase_C"/>
</dbReference>
<evidence type="ECO:0000256" key="7">
    <source>
        <dbReference type="ARBA" id="ARBA00023014"/>
    </source>
</evidence>
<evidence type="ECO:0000259" key="11">
    <source>
        <dbReference type="PROSITE" id="PS51193"/>
    </source>
</evidence>
<keyword evidence="8" id="KW-0238">DNA-binding</keyword>
<gene>
    <name evidence="12" type="ORF">P4826_06170</name>
</gene>
<proteinExistence type="inferred from homology"/>
<evidence type="ECO:0000256" key="8">
    <source>
        <dbReference type="ARBA" id="ARBA00023125"/>
    </source>
</evidence>
<dbReference type="Pfam" id="PF06733">
    <property type="entry name" value="DEAD_2"/>
    <property type="match status" value="1"/>
</dbReference>
<dbReference type="Gene3D" id="3.40.50.300">
    <property type="entry name" value="P-loop containing nucleotide triphosphate hydrolases"/>
    <property type="match status" value="2"/>
</dbReference>
<dbReference type="Proteomes" id="UP001303211">
    <property type="component" value="Chromosome"/>
</dbReference>
<dbReference type="GO" id="GO:0003678">
    <property type="term" value="F:DNA helicase activity"/>
    <property type="evidence" value="ECO:0007669"/>
    <property type="project" value="UniProtKB-EC"/>
</dbReference>
<dbReference type="Pfam" id="PF00270">
    <property type="entry name" value="DEAD"/>
    <property type="match status" value="1"/>
</dbReference>
<dbReference type="PROSITE" id="PS51193">
    <property type="entry name" value="HELICASE_ATP_BIND_2"/>
    <property type="match status" value="1"/>
</dbReference>
<evidence type="ECO:0000256" key="6">
    <source>
        <dbReference type="ARBA" id="ARBA00023004"/>
    </source>
</evidence>
<dbReference type="Pfam" id="PF13307">
    <property type="entry name" value="Helicase_C_2"/>
    <property type="match status" value="1"/>
</dbReference>
<dbReference type="SUPFAM" id="SSF52540">
    <property type="entry name" value="P-loop containing nucleoside triphosphate hydrolases"/>
    <property type="match status" value="2"/>
</dbReference>
<keyword evidence="9" id="KW-0413">Isomerase</keyword>
<keyword evidence="3 12" id="KW-0378">Hydrolase</keyword>
<protein>
    <submittedName>
        <fullName evidence="12">ATP-dependent DNA helicase</fullName>
        <ecNumber evidence="12">3.6.4.12</ecNumber>
    </submittedName>
</protein>
<organism evidence="12 13">
    <name type="scientific">Diaphorobacter limosus</name>
    <dbReference type="NCBI Taxonomy" id="3036128"/>
    <lineage>
        <taxon>Bacteria</taxon>
        <taxon>Pseudomonadati</taxon>
        <taxon>Pseudomonadota</taxon>
        <taxon>Betaproteobacteria</taxon>
        <taxon>Burkholderiales</taxon>
        <taxon>Comamonadaceae</taxon>
        <taxon>Diaphorobacter</taxon>
    </lineage>
</organism>
<feature type="domain" description="Helicase ATP-binding" evidence="11">
    <location>
        <begin position="16"/>
        <end position="292"/>
    </location>
</feature>
<keyword evidence="1" id="KW-0479">Metal-binding</keyword>
<dbReference type="EC" id="3.6.4.12" evidence="12"/>
<dbReference type="PANTHER" id="PTHR11472:SF34">
    <property type="entry name" value="REGULATOR OF TELOMERE ELONGATION HELICASE 1"/>
    <property type="match status" value="1"/>
</dbReference>
<accession>A0ABZ0J5W7</accession>
<dbReference type="GO" id="GO:0016787">
    <property type="term" value="F:hydrolase activity"/>
    <property type="evidence" value="ECO:0007669"/>
    <property type="project" value="UniProtKB-KW"/>
</dbReference>
<dbReference type="InterPro" id="IPR027417">
    <property type="entry name" value="P-loop_NTPase"/>
</dbReference>
<evidence type="ECO:0000256" key="1">
    <source>
        <dbReference type="ARBA" id="ARBA00022723"/>
    </source>
</evidence>
<dbReference type="PANTHER" id="PTHR11472">
    <property type="entry name" value="DNA REPAIR DEAD HELICASE RAD3/XP-D SUBFAMILY MEMBER"/>
    <property type="match status" value="1"/>
</dbReference>
<evidence type="ECO:0000256" key="3">
    <source>
        <dbReference type="ARBA" id="ARBA00022801"/>
    </source>
</evidence>
<comment type="similarity">
    <text evidence="10">Belongs to the helicase family. DinG subfamily.</text>
</comment>
<keyword evidence="7" id="KW-0411">Iron-sulfur</keyword>
<dbReference type="InterPro" id="IPR014013">
    <property type="entry name" value="Helic_SF1/SF2_ATP-bd_DinG/Rad3"/>
</dbReference>
<sequence>MSLSDLVAGAFAADGPLARAQPHFRPRAEQTAMAQAVAEAIEDHAPLVVEAGTGVGKTFAYLVPALLSGERVVVSTATKALQDQLYGRDLPLLLRALALPLCTALLKGRASYLCHQRLQQARYNPVLAPAQAQELARIELWAQGTQSGDLAELPGLDERSPLLGLVTSTRDNCLGQDCPRFADCHVYQARRTALAADVLVINHHLFFADQAVRESGVAQLLPNSGVVVFDEAHQLAETASQFLGAQLGTGQLHDLAQDLLVSGLRHARGLADWQGLGALLRQATRELHLLVADSAAGVVPGRVAWVGAAPDGVDATAWDGAMARAVGVLRGILAGLDGVTALAPDLAHLHERTVDLLARLARFSAPGSADGVRWLDWTGQLRLSEVPLALAPALRTLWQGPPAEAGAWDEPVAPLAGCKRTWVFTSATLGDDAQLSWFTEACGMDGARTLRLDSPFDYARQAALYVPPQLPAATDPAHSEQLAHWVADAATRLGGRTLVLTTSLRALQVMAGVLQQRLAVGGGIEVLVQGQAPKRQIMECFRAPADAVGHVLVGSASFWEGFDVPGQALQLLVIDKLPFPSPGDPLVQARGRRLKQQGRSPFRDDALPAAALALKQGAGRLIRSESDTGVLVVADQRLLRMGYGKRLLRALPAMRRLRSQEEFDAALAAFTRTSTTGCPCP</sequence>
<dbReference type="InterPro" id="IPR045028">
    <property type="entry name" value="DinG/Rad3-like"/>
</dbReference>
<keyword evidence="4 12" id="KW-0347">Helicase</keyword>